<comment type="caution">
    <text evidence="1">The sequence shown here is derived from an EMBL/GenBank/DDBJ whole genome shotgun (WGS) entry which is preliminary data.</text>
</comment>
<sequence length="94" mass="10308">MMHGWQLTSHDTLILEEVGDCVAVYSSATGETHLLDALPAEVLSCLSSGACLTHLELAVAVAEVADEPWENWQPQVCNVLERLASMQLVERFAR</sequence>
<protein>
    <recommendedName>
        <fullName evidence="3">HPr-rel-A system PqqD family peptide chaperone</fullName>
    </recommendedName>
</protein>
<proteinExistence type="predicted"/>
<evidence type="ECO:0008006" key="3">
    <source>
        <dbReference type="Google" id="ProtNLM"/>
    </source>
</evidence>
<accession>A0A3C1KSE3</accession>
<evidence type="ECO:0000313" key="2">
    <source>
        <dbReference type="Proteomes" id="UP000259273"/>
    </source>
</evidence>
<dbReference type="Proteomes" id="UP000259273">
    <property type="component" value="Unassembled WGS sequence"/>
</dbReference>
<evidence type="ECO:0000313" key="1">
    <source>
        <dbReference type="EMBL" id="HAN29632.1"/>
    </source>
</evidence>
<dbReference type="InterPro" id="IPR027599">
    <property type="entry name" value="PqqD-rel_X"/>
</dbReference>
<gene>
    <name evidence="1" type="ORF">DCP75_18280</name>
</gene>
<reference evidence="1 2" key="1">
    <citation type="journal article" date="2018" name="Nat. Biotechnol.">
        <title>A standardized bacterial taxonomy based on genome phylogeny substantially revises the tree of life.</title>
        <authorList>
            <person name="Parks D.H."/>
            <person name="Chuvochina M."/>
            <person name="Waite D.W."/>
            <person name="Rinke C."/>
            <person name="Skarshewski A."/>
            <person name="Chaumeil P.A."/>
            <person name="Hugenholtz P."/>
        </authorList>
    </citation>
    <scope>NUCLEOTIDE SEQUENCE [LARGE SCALE GENOMIC DNA]</scope>
    <source>
        <strain evidence="1">UBA9158</strain>
    </source>
</reference>
<name>A0A3C1KSE3_9GAMM</name>
<dbReference type="NCBIfam" id="TIGR04353">
    <property type="entry name" value="PqqD_rel_X"/>
    <property type="match status" value="1"/>
</dbReference>
<dbReference type="STRING" id="1121937.GCA_000423125_02312"/>
<dbReference type="AlphaFoldDB" id="A0A3C1KSE3"/>
<dbReference type="EMBL" id="DMND01000244">
    <property type="protein sequence ID" value="HAN29632.1"/>
    <property type="molecule type" value="Genomic_DNA"/>
</dbReference>
<organism evidence="1 2">
    <name type="scientific">Haliea salexigens</name>
    <dbReference type="NCBI Taxonomy" id="287487"/>
    <lineage>
        <taxon>Bacteria</taxon>
        <taxon>Pseudomonadati</taxon>
        <taxon>Pseudomonadota</taxon>
        <taxon>Gammaproteobacteria</taxon>
        <taxon>Cellvibrionales</taxon>
        <taxon>Halieaceae</taxon>
        <taxon>Haliea</taxon>
    </lineage>
</organism>